<feature type="compositionally biased region" description="Basic and acidic residues" evidence="1">
    <location>
        <begin position="776"/>
        <end position="789"/>
    </location>
</feature>
<evidence type="ECO:0000256" key="2">
    <source>
        <dbReference type="SAM" id="Phobius"/>
    </source>
</evidence>
<feature type="transmembrane region" description="Helical" evidence="2">
    <location>
        <begin position="662"/>
        <end position="683"/>
    </location>
</feature>
<accession>A0A9Q9AW99</accession>
<feature type="compositionally biased region" description="Polar residues" evidence="1">
    <location>
        <begin position="242"/>
        <end position="257"/>
    </location>
</feature>
<feature type="compositionally biased region" description="Polar residues" evidence="1">
    <location>
        <begin position="569"/>
        <end position="585"/>
    </location>
</feature>
<reference evidence="3" key="1">
    <citation type="submission" date="2022-06" db="EMBL/GenBank/DDBJ databases">
        <title>Complete genome sequences of two strains of the flax pathogen Septoria linicola.</title>
        <authorList>
            <person name="Lapalu N."/>
            <person name="Simon A."/>
            <person name="Demenou B."/>
            <person name="Paumier D."/>
            <person name="Guillot M.-P."/>
            <person name="Gout L."/>
            <person name="Valade R."/>
        </authorList>
    </citation>
    <scope>NUCLEOTIDE SEQUENCE</scope>
    <source>
        <strain evidence="3">SE15195</strain>
    </source>
</reference>
<evidence type="ECO:0000313" key="4">
    <source>
        <dbReference type="Proteomes" id="UP001056384"/>
    </source>
</evidence>
<dbReference type="AlphaFoldDB" id="A0A9Q9AW99"/>
<feature type="compositionally biased region" description="Basic and acidic residues" evidence="1">
    <location>
        <begin position="277"/>
        <end position="292"/>
    </location>
</feature>
<evidence type="ECO:0000256" key="1">
    <source>
        <dbReference type="SAM" id="MobiDB-lite"/>
    </source>
</evidence>
<feature type="compositionally biased region" description="Low complexity" evidence="1">
    <location>
        <begin position="317"/>
        <end position="329"/>
    </location>
</feature>
<feature type="region of interest" description="Disordered" evidence="1">
    <location>
        <begin position="1"/>
        <end position="530"/>
    </location>
</feature>
<organism evidence="3 4">
    <name type="scientific">Septoria linicola</name>
    <dbReference type="NCBI Taxonomy" id="215465"/>
    <lineage>
        <taxon>Eukaryota</taxon>
        <taxon>Fungi</taxon>
        <taxon>Dikarya</taxon>
        <taxon>Ascomycota</taxon>
        <taxon>Pezizomycotina</taxon>
        <taxon>Dothideomycetes</taxon>
        <taxon>Dothideomycetidae</taxon>
        <taxon>Mycosphaerellales</taxon>
        <taxon>Mycosphaerellaceae</taxon>
        <taxon>Septoria</taxon>
    </lineage>
</organism>
<dbReference type="GO" id="GO:0000011">
    <property type="term" value="P:vacuole inheritance"/>
    <property type="evidence" value="ECO:0007669"/>
    <property type="project" value="TreeGrafter"/>
</dbReference>
<dbReference type="Proteomes" id="UP001056384">
    <property type="component" value="Chromosome 8"/>
</dbReference>
<keyword evidence="2" id="KW-0812">Transmembrane</keyword>
<keyword evidence="4" id="KW-1185">Reference proteome</keyword>
<dbReference type="PANTHER" id="PTHR28258:SF1">
    <property type="entry name" value="VACUOLAR SEGREGATION PROTEIN 7"/>
    <property type="match status" value="1"/>
</dbReference>
<dbReference type="EMBL" id="CP099425">
    <property type="protein sequence ID" value="USW56614.1"/>
    <property type="molecule type" value="Genomic_DNA"/>
</dbReference>
<dbReference type="InterPro" id="IPR024260">
    <property type="entry name" value="Vac7"/>
</dbReference>
<feature type="region of interest" description="Disordered" evidence="1">
    <location>
        <begin position="563"/>
        <end position="585"/>
    </location>
</feature>
<feature type="compositionally biased region" description="Polar residues" evidence="1">
    <location>
        <begin position="62"/>
        <end position="74"/>
    </location>
</feature>
<feature type="region of interest" description="Disordered" evidence="1">
    <location>
        <begin position="739"/>
        <end position="793"/>
    </location>
</feature>
<feature type="compositionally biased region" description="Low complexity" evidence="1">
    <location>
        <begin position="78"/>
        <end position="94"/>
    </location>
</feature>
<feature type="compositionally biased region" description="Polar residues" evidence="1">
    <location>
        <begin position="336"/>
        <end position="346"/>
    </location>
</feature>
<feature type="compositionally biased region" description="Polar residues" evidence="1">
    <location>
        <begin position="40"/>
        <end position="54"/>
    </location>
</feature>
<dbReference type="Pfam" id="PF12751">
    <property type="entry name" value="Vac7"/>
    <property type="match status" value="1"/>
</dbReference>
<dbReference type="PANTHER" id="PTHR28258">
    <property type="entry name" value="VACUOLAR SEGREGATION PROTEIN 7"/>
    <property type="match status" value="1"/>
</dbReference>
<dbReference type="GO" id="GO:0070772">
    <property type="term" value="C:PAS complex"/>
    <property type="evidence" value="ECO:0007669"/>
    <property type="project" value="TreeGrafter"/>
</dbReference>
<gene>
    <name evidence="3" type="ORF">Slin15195_G099330</name>
</gene>
<sequence length="935" mass="100237">MASKDSGQGAFRSISGQAETAEPSNGGTNGNGSGPSTGSASRKTSSTQLRQPTQSSSSGSSVPTLRKSSSTNLTPIVASPAPGASPRSSRNASPIRQDKPAAVPSALSTQPSAAAIQRALSASSVPQLQSKGSTVSEAVAKLPGRAQKSAAASGETTPQWPMSPRLKSPPPSGPNSRRGSAAAQQRKPDPSAMPSIQVLSATPQNNAPATTSARAASVDNQRPDVQLQAPPPPKASARGASGKSTLETVQENSSDAQEPSPAAVQAAADLKPLTKIAGEEPKRSPTKSETEKLSQPGESGSESAGNKSDSNKRGRRQSTGTSSQTTQSQPPAAKKANTQQKSSHSIGPTAKERQAAGKQNMTVETETVQSIPQSQLAPANDRSGLRNESGGTVKLKPSNETIRPKKERKKAVPKTRSVNQGTATSKADLFEARVASAVDEANTSDSDETFVYESNPPEQPRRHRHHSRTPSVTSSHSMADQQRGVIRGYNDPFDGPRVGGKRSMKFSTNPTNPYGMDSPDSSNGTVRMHTPKHIGRFGRTANQSASHDQDSPFTQASKLRNNHLAQGRSRPTSPRSPQNMQFRPSSFFSNTRKQEQSFAFDADGGQTADDERTPLMGHGTVRTPRRSQYHPHRFSNSVTHSMDNYYDHEEPRGWLGMKRWGGCLLTTLVLILVVVTAVGFVFASNRPLYDVKVHKIHNVLASETELMLDLLVGAVNPNTMGISVSELDVNIFAKSKHVTMPNATDPDAPTTRNMRYGSRASGSGDKDKNPNLIQDPDGHWHNPGDKEPEADPENDAQTLLLGRVFHFDQALSFEASPLKQHEHVSSGQLRLTKPGNGTESRGSAKWEEIIQYPFELIVRGTIKYQLPISSRPQSVAIGAKTVVHPEEDLDSHGNMKTAPVDHSEHWQWIDLPEEEDSIDEQTVADAIAARIAEVE</sequence>
<name>A0A9Q9AW99_9PEZI</name>
<evidence type="ECO:0000313" key="3">
    <source>
        <dbReference type="EMBL" id="USW56614.1"/>
    </source>
</evidence>
<proteinExistence type="predicted"/>
<protein>
    <submittedName>
        <fullName evidence="3">Vacuolar segregation subunit 7</fullName>
    </submittedName>
</protein>
<feature type="compositionally biased region" description="Polar residues" evidence="1">
    <location>
        <begin position="296"/>
        <end position="308"/>
    </location>
</feature>
<feature type="compositionally biased region" description="Polar residues" evidence="1">
    <location>
        <begin position="197"/>
        <end position="220"/>
    </location>
</feature>
<feature type="compositionally biased region" description="Polar residues" evidence="1">
    <location>
        <begin position="120"/>
        <end position="136"/>
    </location>
</feature>
<keyword evidence="2" id="KW-1133">Transmembrane helix</keyword>
<dbReference type="GO" id="GO:1903778">
    <property type="term" value="P:protein localization to vacuolar membrane"/>
    <property type="evidence" value="ECO:0007669"/>
    <property type="project" value="TreeGrafter"/>
</dbReference>
<feature type="compositionally biased region" description="Polar residues" evidence="1">
    <location>
        <begin position="416"/>
        <end position="425"/>
    </location>
</feature>
<dbReference type="GO" id="GO:0000329">
    <property type="term" value="C:fungal-type vacuole membrane"/>
    <property type="evidence" value="ECO:0007669"/>
    <property type="project" value="TreeGrafter"/>
</dbReference>
<feature type="compositionally biased region" description="Polar residues" evidence="1">
    <location>
        <begin position="357"/>
        <end position="377"/>
    </location>
</feature>
<feature type="region of interest" description="Disordered" evidence="1">
    <location>
        <begin position="600"/>
        <end position="631"/>
    </location>
</feature>
<dbReference type="GO" id="GO:0010513">
    <property type="term" value="P:positive regulation of phosphatidylinositol biosynthetic process"/>
    <property type="evidence" value="ECO:0007669"/>
    <property type="project" value="TreeGrafter"/>
</dbReference>
<keyword evidence="2" id="KW-0472">Membrane</keyword>